<dbReference type="GO" id="GO:0005524">
    <property type="term" value="F:ATP binding"/>
    <property type="evidence" value="ECO:0007669"/>
    <property type="project" value="UniProtKB-KW"/>
</dbReference>
<keyword evidence="9" id="KW-0472">Membrane</keyword>
<dbReference type="HAMAP" id="MF_00521">
    <property type="entry name" value="KDO_kinase"/>
    <property type="match status" value="1"/>
</dbReference>
<reference evidence="10" key="1">
    <citation type="submission" date="2018-06" db="EMBL/GenBank/DDBJ databases">
        <authorList>
            <person name="Zhirakovskaya E."/>
        </authorList>
    </citation>
    <scope>NUCLEOTIDE SEQUENCE</scope>
</reference>
<dbReference type="EC" id="2.7.1.-" evidence="10"/>
<gene>
    <name evidence="10" type="ORF">MNBD_GAMMA02-1172</name>
</gene>
<dbReference type="InterPro" id="IPR011009">
    <property type="entry name" value="Kinase-like_dom_sf"/>
</dbReference>
<dbReference type="InterPro" id="IPR022826">
    <property type="entry name" value="KDO_kinase"/>
</dbReference>
<comment type="subcellular location">
    <subcellularLocation>
        <location evidence="1">Cell inner membrane</location>
        <topology evidence="1">Peripheral membrane protein</topology>
        <orientation evidence="1">Cytoplasmic side</orientation>
    </subcellularLocation>
</comment>
<evidence type="ECO:0000313" key="10">
    <source>
        <dbReference type="EMBL" id="VAW48320.1"/>
    </source>
</evidence>
<keyword evidence="4 10" id="KW-0808">Transferase</keyword>
<evidence type="ECO:0000256" key="4">
    <source>
        <dbReference type="ARBA" id="ARBA00022679"/>
    </source>
</evidence>
<name>A0A3B0W7C4_9ZZZZ</name>
<dbReference type="GO" id="GO:0005886">
    <property type="term" value="C:plasma membrane"/>
    <property type="evidence" value="ECO:0007669"/>
    <property type="project" value="UniProtKB-SubCell"/>
</dbReference>
<evidence type="ECO:0000256" key="2">
    <source>
        <dbReference type="ARBA" id="ARBA00022475"/>
    </source>
</evidence>
<dbReference type="GO" id="GO:0016301">
    <property type="term" value="F:kinase activity"/>
    <property type="evidence" value="ECO:0007669"/>
    <property type="project" value="UniProtKB-KW"/>
</dbReference>
<evidence type="ECO:0000256" key="1">
    <source>
        <dbReference type="ARBA" id="ARBA00004515"/>
    </source>
</evidence>
<sequence>MKNYCLKPDFPSLRLLSRSSTKSFKINHSIIDQPNSLHTINKKNLSIITSDELKNEINQQWFEQDYWMNQGRLLGANSGRGSTWVIKSEWGKWVLRHYFRGGFYAKLNRDRYFWTGLKNTRAFKEYQLLTELQNLNLPSPKPVAAMVVKKGLSYRNDLIMEHVQHKMTFAQGLRNEQISNEQISHEHQSDKKSALPIDTWQRIGRTIAQFHHNGIYHSDLNAHNILLNGEQVFLIDFDKGKIRTPKPHWQQDNMSRLKRSIEKISNSSCDTQLSQQWQSLLDGYHA</sequence>
<dbReference type="NCBIfam" id="NF002475">
    <property type="entry name" value="PRK01723.1"/>
    <property type="match status" value="1"/>
</dbReference>
<dbReference type="AlphaFoldDB" id="A0A3B0W7C4"/>
<keyword evidence="6 10" id="KW-0418">Kinase</keyword>
<keyword evidence="8" id="KW-0448">Lipopolysaccharide biosynthesis</keyword>
<evidence type="ECO:0000256" key="9">
    <source>
        <dbReference type="ARBA" id="ARBA00023136"/>
    </source>
</evidence>
<protein>
    <submittedName>
        <fullName evidence="10">3-deoxy-D-manno-octulosonic acid kinase</fullName>
        <ecNumber evidence="10">2.7.1.-</ecNumber>
    </submittedName>
</protein>
<evidence type="ECO:0000256" key="3">
    <source>
        <dbReference type="ARBA" id="ARBA00022519"/>
    </source>
</evidence>
<dbReference type="EMBL" id="UOFA01000402">
    <property type="protein sequence ID" value="VAW48320.1"/>
    <property type="molecule type" value="Genomic_DNA"/>
</dbReference>
<accession>A0A3B0W7C4</accession>
<evidence type="ECO:0000256" key="7">
    <source>
        <dbReference type="ARBA" id="ARBA00022840"/>
    </source>
</evidence>
<evidence type="ECO:0000256" key="6">
    <source>
        <dbReference type="ARBA" id="ARBA00022777"/>
    </source>
</evidence>
<keyword evidence="7" id="KW-0067">ATP-binding</keyword>
<evidence type="ECO:0000256" key="5">
    <source>
        <dbReference type="ARBA" id="ARBA00022741"/>
    </source>
</evidence>
<dbReference type="GO" id="GO:0009103">
    <property type="term" value="P:lipopolysaccharide biosynthetic process"/>
    <property type="evidence" value="ECO:0007669"/>
    <property type="project" value="UniProtKB-KW"/>
</dbReference>
<keyword evidence="5" id="KW-0547">Nucleotide-binding</keyword>
<dbReference type="SUPFAM" id="SSF56112">
    <property type="entry name" value="Protein kinase-like (PK-like)"/>
    <property type="match status" value="1"/>
</dbReference>
<evidence type="ECO:0000256" key="8">
    <source>
        <dbReference type="ARBA" id="ARBA00022985"/>
    </source>
</evidence>
<proteinExistence type="inferred from homology"/>
<dbReference type="Gene3D" id="1.10.510.10">
    <property type="entry name" value="Transferase(Phosphotransferase) domain 1"/>
    <property type="match status" value="1"/>
</dbReference>
<dbReference type="GO" id="GO:0016773">
    <property type="term" value="F:phosphotransferase activity, alcohol group as acceptor"/>
    <property type="evidence" value="ECO:0007669"/>
    <property type="project" value="InterPro"/>
</dbReference>
<keyword evidence="3" id="KW-0997">Cell inner membrane</keyword>
<keyword evidence="2" id="KW-1003">Cell membrane</keyword>
<organism evidence="10">
    <name type="scientific">hydrothermal vent metagenome</name>
    <dbReference type="NCBI Taxonomy" id="652676"/>
    <lineage>
        <taxon>unclassified sequences</taxon>
        <taxon>metagenomes</taxon>
        <taxon>ecological metagenomes</taxon>
    </lineage>
</organism>
<dbReference type="Pfam" id="PF06293">
    <property type="entry name" value="Kdo"/>
    <property type="match status" value="1"/>
</dbReference>